<dbReference type="PANTHER" id="PTHR33064:SF37">
    <property type="entry name" value="RIBONUCLEASE H"/>
    <property type="match status" value="1"/>
</dbReference>
<dbReference type="AlphaFoldDB" id="A0A2J7RK86"/>
<dbReference type="InterPro" id="IPR000477">
    <property type="entry name" value="RT_dom"/>
</dbReference>
<dbReference type="InParanoid" id="A0A2J7RK86"/>
<sequence>MPFGLCNAPATFERLMYNSFLVYLDDVIVIGGTFQEHMLNLRKVFERFREAHLKLNPEKCKLLQKEVRYLTHIVSPEDISTNPEKLKAAREWPTLKNNMKLGAFWDYALITGGLFQGFPTL</sequence>
<organism evidence="2 3">
    <name type="scientific">Cryptotermes secundus</name>
    <dbReference type="NCBI Taxonomy" id="105785"/>
    <lineage>
        <taxon>Eukaryota</taxon>
        <taxon>Metazoa</taxon>
        <taxon>Ecdysozoa</taxon>
        <taxon>Arthropoda</taxon>
        <taxon>Hexapoda</taxon>
        <taxon>Insecta</taxon>
        <taxon>Pterygota</taxon>
        <taxon>Neoptera</taxon>
        <taxon>Polyneoptera</taxon>
        <taxon>Dictyoptera</taxon>
        <taxon>Blattodea</taxon>
        <taxon>Blattoidea</taxon>
        <taxon>Termitoidae</taxon>
        <taxon>Kalotermitidae</taxon>
        <taxon>Cryptotermitinae</taxon>
        <taxon>Cryptotermes</taxon>
    </lineage>
</organism>
<accession>A0A2J7RK86</accession>
<dbReference type="EMBL" id="NEVH01002981">
    <property type="protein sequence ID" value="PNF41255.1"/>
    <property type="molecule type" value="Genomic_DNA"/>
</dbReference>
<gene>
    <name evidence="2" type="ORF">B7P43_G01482</name>
</gene>
<protein>
    <recommendedName>
        <fullName evidence="1">Reverse transcriptase domain-containing protein</fullName>
    </recommendedName>
</protein>
<proteinExistence type="predicted"/>
<feature type="domain" description="Reverse transcriptase" evidence="1">
    <location>
        <begin position="1"/>
        <end position="73"/>
    </location>
</feature>
<dbReference type="SUPFAM" id="SSF56672">
    <property type="entry name" value="DNA/RNA polymerases"/>
    <property type="match status" value="1"/>
</dbReference>
<dbReference type="Gene3D" id="3.30.70.270">
    <property type="match status" value="1"/>
</dbReference>
<dbReference type="PANTHER" id="PTHR33064">
    <property type="entry name" value="POL PROTEIN"/>
    <property type="match status" value="1"/>
</dbReference>
<reference evidence="2 3" key="1">
    <citation type="submission" date="2017-12" db="EMBL/GenBank/DDBJ databases">
        <title>Hemimetabolous genomes reveal molecular basis of termite eusociality.</title>
        <authorList>
            <person name="Harrison M.C."/>
            <person name="Jongepier E."/>
            <person name="Robertson H.M."/>
            <person name="Arning N."/>
            <person name="Bitard-Feildel T."/>
            <person name="Chao H."/>
            <person name="Childers C.P."/>
            <person name="Dinh H."/>
            <person name="Doddapaneni H."/>
            <person name="Dugan S."/>
            <person name="Gowin J."/>
            <person name="Greiner C."/>
            <person name="Han Y."/>
            <person name="Hu H."/>
            <person name="Hughes D.S.T."/>
            <person name="Huylmans A.-K."/>
            <person name="Kemena C."/>
            <person name="Kremer L.P.M."/>
            <person name="Lee S.L."/>
            <person name="Lopez-Ezquerra A."/>
            <person name="Mallet L."/>
            <person name="Monroy-Kuhn J.M."/>
            <person name="Moser A."/>
            <person name="Murali S.C."/>
            <person name="Muzny D.M."/>
            <person name="Otani S."/>
            <person name="Piulachs M.-D."/>
            <person name="Poelchau M."/>
            <person name="Qu J."/>
            <person name="Schaub F."/>
            <person name="Wada-Katsumata A."/>
            <person name="Worley K.C."/>
            <person name="Xie Q."/>
            <person name="Ylla G."/>
            <person name="Poulsen M."/>
            <person name="Gibbs R.A."/>
            <person name="Schal C."/>
            <person name="Richards S."/>
            <person name="Belles X."/>
            <person name="Korb J."/>
            <person name="Bornberg-Bauer E."/>
        </authorList>
    </citation>
    <scope>NUCLEOTIDE SEQUENCE [LARGE SCALE GENOMIC DNA]</scope>
    <source>
        <tissue evidence="2">Whole body</tissue>
    </source>
</reference>
<dbReference type="FunFam" id="3.30.70.270:FF:000003">
    <property type="entry name" value="Transposon Ty3-G Gag-Pol polyprotein"/>
    <property type="match status" value="1"/>
</dbReference>
<keyword evidence="3" id="KW-1185">Reference proteome</keyword>
<dbReference type="InterPro" id="IPR043502">
    <property type="entry name" value="DNA/RNA_pol_sf"/>
</dbReference>
<evidence type="ECO:0000259" key="1">
    <source>
        <dbReference type="Pfam" id="PF00078"/>
    </source>
</evidence>
<name>A0A2J7RK86_9NEOP</name>
<dbReference type="STRING" id="105785.A0A2J7RK86"/>
<comment type="caution">
    <text evidence="2">The sequence shown here is derived from an EMBL/GenBank/DDBJ whole genome shotgun (WGS) entry which is preliminary data.</text>
</comment>
<dbReference type="Pfam" id="PF00078">
    <property type="entry name" value="RVT_1"/>
    <property type="match status" value="1"/>
</dbReference>
<evidence type="ECO:0000313" key="2">
    <source>
        <dbReference type="EMBL" id="PNF41255.1"/>
    </source>
</evidence>
<dbReference type="CDD" id="cd01647">
    <property type="entry name" value="RT_LTR"/>
    <property type="match status" value="1"/>
</dbReference>
<dbReference type="Proteomes" id="UP000235965">
    <property type="component" value="Unassembled WGS sequence"/>
</dbReference>
<dbReference type="InterPro" id="IPR051320">
    <property type="entry name" value="Viral_Replic_Matur_Polypro"/>
</dbReference>
<dbReference type="InterPro" id="IPR043128">
    <property type="entry name" value="Rev_trsase/Diguanyl_cyclase"/>
</dbReference>
<dbReference type="GO" id="GO:0071897">
    <property type="term" value="P:DNA biosynthetic process"/>
    <property type="evidence" value="ECO:0007669"/>
    <property type="project" value="UniProtKB-ARBA"/>
</dbReference>
<evidence type="ECO:0000313" key="3">
    <source>
        <dbReference type="Proteomes" id="UP000235965"/>
    </source>
</evidence>